<comment type="caution">
    <text evidence="1">The sequence shown here is derived from an EMBL/GenBank/DDBJ whole genome shotgun (WGS) entry which is preliminary data.</text>
</comment>
<dbReference type="EMBL" id="JABEPP010000006">
    <property type="protein sequence ID" value="NNM74703.1"/>
    <property type="molecule type" value="Genomic_DNA"/>
</dbReference>
<dbReference type="RefSeq" id="WP_171220157.1">
    <property type="nucleotide sequence ID" value="NZ_JABEPP010000006.1"/>
</dbReference>
<dbReference type="Proteomes" id="UP000564885">
    <property type="component" value="Unassembled WGS sequence"/>
</dbReference>
<evidence type="ECO:0000313" key="1">
    <source>
        <dbReference type="EMBL" id="NNM74703.1"/>
    </source>
</evidence>
<name>A0A849IL75_9HYPH</name>
<evidence type="ECO:0000313" key="2">
    <source>
        <dbReference type="Proteomes" id="UP000564885"/>
    </source>
</evidence>
<reference evidence="1 2" key="1">
    <citation type="submission" date="2020-04" db="EMBL/GenBank/DDBJ databases">
        <title>Enterovirga sp. isolate from soil.</title>
        <authorList>
            <person name="Chea S."/>
            <person name="Kim D.-U."/>
        </authorList>
    </citation>
    <scope>NUCLEOTIDE SEQUENCE [LARGE SCALE GENOMIC DNA]</scope>
    <source>
        <strain evidence="1 2">DB1703</strain>
    </source>
</reference>
<proteinExistence type="predicted"/>
<evidence type="ECO:0008006" key="3">
    <source>
        <dbReference type="Google" id="ProtNLM"/>
    </source>
</evidence>
<dbReference type="AlphaFoldDB" id="A0A849IL75"/>
<organism evidence="1 2">
    <name type="scientific">Enterovirga aerilata</name>
    <dbReference type="NCBI Taxonomy" id="2730920"/>
    <lineage>
        <taxon>Bacteria</taxon>
        <taxon>Pseudomonadati</taxon>
        <taxon>Pseudomonadota</taxon>
        <taxon>Alphaproteobacteria</taxon>
        <taxon>Hyphomicrobiales</taxon>
        <taxon>Methylobacteriaceae</taxon>
        <taxon>Enterovirga</taxon>
    </lineage>
</organism>
<accession>A0A849IL75</accession>
<protein>
    <recommendedName>
        <fullName evidence="3">Flagellar protein FlgN</fullName>
    </recommendedName>
</protein>
<keyword evidence="2" id="KW-1185">Reference proteome</keyword>
<gene>
    <name evidence="1" type="ORF">HJG44_20285</name>
</gene>
<sequence>MLAALTGALTELEACLEAETALIGAGRIRDGLAEEARKSELSGAYVLRLQEAKANVVALARLAPPALAAFRSRQAAFERVMERNQTVIATARAVSEGLIRGLSEAVEREARPKLYGLPSRGPGAVAPAAAPLVFSGRF</sequence>